<evidence type="ECO:0000256" key="2">
    <source>
        <dbReference type="ARBA" id="ARBA00022481"/>
    </source>
</evidence>
<dbReference type="GO" id="GO:0007155">
    <property type="term" value="P:cell adhesion"/>
    <property type="evidence" value="ECO:0007669"/>
    <property type="project" value="InterPro"/>
</dbReference>
<dbReference type="PANTHER" id="PTHR30093:SF34">
    <property type="entry name" value="PREPILIN PEPTIDASE-DEPENDENT PROTEIN D"/>
    <property type="match status" value="1"/>
</dbReference>
<evidence type="ECO:0000256" key="1">
    <source>
        <dbReference type="ARBA" id="ARBA00005233"/>
    </source>
</evidence>
<dbReference type="Pfam" id="PF07963">
    <property type="entry name" value="N_methyl"/>
    <property type="match status" value="1"/>
</dbReference>
<reference evidence="5 6" key="1">
    <citation type="submission" date="2016-10" db="EMBL/GenBank/DDBJ databases">
        <title>Updated version of Genome Assembly of Janthinobacterium lividum ERGS5:01.</title>
        <authorList>
            <person name="Kumar R."/>
            <person name="Acharya V."/>
            <person name="Singh D."/>
        </authorList>
    </citation>
    <scope>NUCLEOTIDE SEQUENCE [LARGE SCALE GENOMIC DNA]</scope>
    <source>
        <strain evidence="5 6">ERGS5:01</strain>
    </source>
</reference>
<dbReference type="InterPro" id="IPR012902">
    <property type="entry name" value="N_methyl_site"/>
</dbReference>
<keyword evidence="4" id="KW-0472">Membrane</keyword>
<dbReference type="EMBL" id="MAQB02000001">
    <property type="protein sequence ID" value="OFJ49257.1"/>
    <property type="molecule type" value="Genomic_DNA"/>
</dbReference>
<comment type="caution">
    <text evidence="5">The sequence shown here is derived from an EMBL/GenBank/DDBJ whole genome shotgun (WGS) entry which is preliminary data.</text>
</comment>
<organism evidence="5 6">
    <name type="scientific">Janthinobacterium lividum</name>
    <dbReference type="NCBI Taxonomy" id="29581"/>
    <lineage>
        <taxon>Bacteria</taxon>
        <taxon>Pseudomonadati</taxon>
        <taxon>Pseudomonadota</taxon>
        <taxon>Betaproteobacteria</taxon>
        <taxon>Burkholderiales</taxon>
        <taxon>Oxalobacteraceae</taxon>
        <taxon>Janthinobacterium</taxon>
    </lineage>
</organism>
<sequence>MMRAQSGFTLIELMIVVAIAGILAAVAIPQYGDYTMRAKVSNVLMAAAPLKTAVALCVQENGGLADACSTPTPAVPSAIPTFTPTREVAGAKVLKGDIELTLAADLGSGLGGQTVSMELQLNSGSSLNWFNSTSVTNAAAREAIIRNNAPKVVATQ</sequence>
<evidence type="ECO:0000313" key="5">
    <source>
        <dbReference type="EMBL" id="OFJ49257.1"/>
    </source>
</evidence>
<protein>
    <submittedName>
        <fullName evidence="5">Prepilin-type N-terminal cleavage/methylation domain-containing protein</fullName>
    </submittedName>
</protein>
<keyword evidence="3" id="KW-0281">Fimbrium</keyword>
<dbReference type="SUPFAM" id="SSF54523">
    <property type="entry name" value="Pili subunits"/>
    <property type="match status" value="1"/>
</dbReference>
<gene>
    <name evidence="5" type="ORF">BA896_010585</name>
</gene>
<keyword evidence="4" id="KW-0812">Transmembrane</keyword>
<dbReference type="InterPro" id="IPR045584">
    <property type="entry name" value="Pilin-like"/>
</dbReference>
<dbReference type="AlphaFoldDB" id="A0A1E8PT48"/>
<dbReference type="InterPro" id="IPR001082">
    <property type="entry name" value="Pilin"/>
</dbReference>
<dbReference type="Pfam" id="PF00114">
    <property type="entry name" value="Pilin"/>
    <property type="match status" value="1"/>
</dbReference>
<evidence type="ECO:0000256" key="4">
    <source>
        <dbReference type="SAM" id="Phobius"/>
    </source>
</evidence>
<accession>A0A1E8PT48</accession>
<evidence type="ECO:0000256" key="3">
    <source>
        <dbReference type="RuleBase" id="RU000389"/>
    </source>
</evidence>
<dbReference type="PROSITE" id="PS00409">
    <property type="entry name" value="PROKAR_NTER_METHYL"/>
    <property type="match status" value="1"/>
</dbReference>
<dbReference type="Proteomes" id="UP000092634">
    <property type="component" value="Unassembled WGS sequence"/>
</dbReference>
<dbReference type="GO" id="GO:0044096">
    <property type="term" value="C:type IV pilus"/>
    <property type="evidence" value="ECO:0007669"/>
    <property type="project" value="TreeGrafter"/>
</dbReference>
<keyword evidence="4" id="KW-1133">Transmembrane helix</keyword>
<dbReference type="Gene3D" id="3.30.700.10">
    <property type="entry name" value="Glycoprotein, Type 4 Pilin"/>
    <property type="match status" value="1"/>
</dbReference>
<dbReference type="GO" id="GO:0043107">
    <property type="term" value="P:type IV pilus-dependent motility"/>
    <property type="evidence" value="ECO:0007669"/>
    <property type="project" value="TreeGrafter"/>
</dbReference>
<name>A0A1E8PT48_9BURK</name>
<keyword evidence="2" id="KW-0488">Methylation</keyword>
<feature type="transmembrane region" description="Helical" evidence="4">
    <location>
        <begin position="6"/>
        <end position="28"/>
    </location>
</feature>
<dbReference type="PANTHER" id="PTHR30093">
    <property type="entry name" value="GENERAL SECRETION PATHWAY PROTEIN G"/>
    <property type="match status" value="1"/>
</dbReference>
<dbReference type="NCBIfam" id="TIGR02532">
    <property type="entry name" value="IV_pilin_GFxxxE"/>
    <property type="match status" value="1"/>
</dbReference>
<comment type="similarity">
    <text evidence="1 3">Belongs to the N-Me-Phe pilin family.</text>
</comment>
<evidence type="ECO:0000313" key="6">
    <source>
        <dbReference type="Proteomes" id="UP000092634"/>
    </source>
</evidence>
<proteinExistence type="inferred from homology"/>